<evidence type="ECO:0000313" key="2">
    <source>
        <dbReference type="Proteomes" id="UP001501057"/>
    </source>
</evidence>
<reference evidence="1 2" key="1">
    <citation type="journal article" date="2019" name="Int. J. Syst. Evol. Microbiol.">
        <title>The Global Catalogue of Microorganisms (GCM) 10K type strain sequencing project: providing services to taxonomists for standard genome sequencing and annotation.</title>
        <authorList>
            <consortium name="The Broad Institute Genomics Platform"/>
            <consortium name="The Broad Institute Genome Sequencing Center for Infectious Disease"/>
            <person name="Wu L."/>
            <person name="Ma J."/>
        </authorList>
    </citation>
    <scope>NUCLEOTIDE SEQUENCE [LARGE SCALE GENOMIC DNA]</scope>
    <source>
        <strain evidence="1 2">JCM 13518</strain>
    </source>
</reference>
<dbReference type="Proteomes" id="UP001501057">
    <property type="component" value="Unassembled WGS sequence"/>
</dbReference>
<evidence type="ECO:0000313" key="1">
    <source>
        <dbReference type="EMBL" id="GAA1738557.1"/>
    </source>
</evidence>
<accession>A0ABN2JTK2</accession>
<keyword evidence="2" id="KW-1185">Reference proteome</keyword>
<name>A0ABN2JTK2_9ACTN</name>
<comment type="caution">
    <text evidence="1">The sequence shown here is derived from an EMBL/GenBank/DDBJ whole genome shotgun (WGS) entry which is preliminary data.</text>
</comment>
<dbReference type="EMBL" id="BAAAME010000004">
    <property type="protein sequence ID" value="GAA1738557.1"/>
    <property type="molecule type" value="Genomic_DNA"/>
</dbReference>
<sequence>MISELTPFFFFSSSSLDSATDGPASAAISANVSVNATAAERSGDRWMERWTVLMENLDLGKVPARGRRVRLVGRV</sequence>
<gene>
    <name evidence="1" type="ORF">GCM10009710_18590</name>
</gene>
<proteinExistence type="predicted"/>
<organism evidence="1 2">
    <name type="scientific">Aeromicrobium alkaliterrae</name>
    <dbReference type="NCBI Taxonomy" id="302168"/>
    <lineage>
        <taxon>Bacteria</taxon>
        <taxon>Bacillati</taxon>
        <taxon>Actinomycetota</taxon>
        <taxon>Actinomycetes</taxon>
        <taxon>Propionibacteriales</taxon>
        <taxon>Nocardioidaceae</taxon>
        <taxon>Aeromicrobium</taxon>
    </lineage>
</organism>
<protein>
    <submittedName>
        <fullName evidence="1">Uncharacterized protein</fullName>
    </submittedName>
</protein>